<comment type="subcellular location">
    <subcellularLocation>
        <location evidence="3">Host cell membrane</location>
        <topology evidence="3">Peripheral membrane protein</topology>
    </subcellularLocation>
    <subcellularLocation>
        <location evidence="1">Host cell membrane</location>
        <topology evidence="1">Single-pass type I membrane protein</topology>
    </subcellularLocation>
    <subcellularLocation>
        <location evidence="2">Host endosome membrane</location>
        <topology evidence="2">Peripheral membrane protein</topology>
    </subcellularLocation>
    <subcellularLocation>
        <location evidence="5">Host endosome membrane</location>
        <topology evidence="5">Single-pass type I membrane protein</topology>
    </subcellularLocation>
    <subcellularLocation>
        <location evidence="6">Virion membrane</location>
        <topology evidence="6">Peripheral membrane protein</topology>
    </subcellularLocation>
    <subcellularLocation>
        <location evidence="4">Virion membrane</location>
        <topology evidence="4">Single-pass type I membrane protein</topology>
    </subcellularLocation>
</comment>
<keyword evidence="18 32" id="KW-0946">Virion</keyword>
<feature type="disulfide bond" evidence="32">
    <location>
        <begin position="53"/>
        <end position="73"/>
    </location>
</feature>
<dbReference type="GO" id="GO:0044175">
    <property type="term" value="C:host cell endosome membrane"/>
    <property type="evidence" value="ECO:0007669"/>
    <property type="project" value="UniProtKB-SubCell"/>
</dbReference>
<evidence type="ECO:0000256" key="19">
    <source>
        <dbReference type="ARBA" id="ARBA00022870"/>
    </source>
</evidence>
<dbReference type="GO" id="GO:0055036">
    <property type="term" value="C:virion membrane"/>
    <property type="evidence" value="ECO:0007669"/>
    <property type="project" value="UniProtKB-SubCell"/>
</dbReference>
<dbReference type="GO" id="GO:0019082">
    <property type="term" value="P:viral protein processing"/>
    <property type="evidence" value="ECO:0007669"/>
    <property type="project" value="UniProtKB-UniRule"/>
</dbReference>
<dbReference type="Gene3D" id="1.20.5.490">
    <property type="entry name" value="Single helix bin"/>
    <property type="match status" value="1"/>
</dbReference>
<keyword evidence="31 32" id="KW-1160">Virus entry into host cell</keyword>
<evidence type="ECO:0000256" key="5">
    <source>
        <dbReference type="ARBA" id="ARBA00004578"/>
    </source>
</evidence>
<comment type="domain">
    <text evidence="32">Some of the most genetically diverse regions of the viral genome are present in Env. They are called variable regions 1 through 5 (V1 through V5). Coreceptor usage of gp120 is determined mainly by the primary structure of the third variable region (V3) in the outer domain of gp120. The sequence of V3 determines which coreceptor, CCR5 and/or CXCR4 (corresponding to R5/macrophage, X4/T cell and R5X4/T cell and macrophage tropism), is used to trigger the fusion potential of the Env complex, and hence which cells the virus can infect. Binding to CCR5 involves a region adjacent in addition to V3.</text>
</comment>
<feature type="chain" id="PRO_5023411074" description="Envelope glycoprotein gp160" evidence="32">
    <location>
        <begin position="32"/>
        <end position="863"/>
    </location>
</feature>
<dbReference type="SUPFAM" id="SSF56502">
    <property type="entry name" value="gp120 core"/>
    <property type="match status" value="2"/>
</dbReference>
<feature type="domain" description="Retroviral envelope protein GP41-like" evidence="36">
    <location>
        <begin position="530"/>
        <end position="721"/>
    </location>
</feature>
<evidence type="ECO:0000256" key="6">
    <source>
        <dbReference type="ARBA" id="ARBA00004650"/>
    </source>
</evidence>
<dbReference type="GO" id="GO:0019064">
    <property type="term" value="P:fusion of virus membrane with host plasma membrane"/>
    <property type="evidence" value="ECO:0007669"/>
    <property type="project" value="UniProtKB-UniRule"/>
</dbReference>
<feature type="compositionally biased region" description="Basic and acidic residues" evidence="34">
    <location>
        <begin position="723"/>
        <end position="732"/>
    </location>
</feature>
<keyword evidence="10 32" id="KW-1165">Clathrin-mediated endocytosis of virus by host</keyword>
<feature type="disulfide bond" evidence="32">
    <location>
        <begin position="233"/>
        <end position="244"/>
    </location>
</feature>
<dbReference type="InterPro" id="IPR000328">
    <property type="entry name" value="GP41-like"/>
</dbReference>
<dbReference type="FunFam" id="1.20.5.490:FF:000001">
    <property type="entry name" value="Envelope glycoprotein gp160"/>
    <property type="match status" value="1"/>
</dbReference>
<keyword evidence="17 32" id="KW-1161">Viral attachment to host cell</keyword>
<organismHost>
    <name type="scientific">Homo sapiens</name>
    <name type="common">Human</name>
    <dbReference type="NCBI Taxonomy" id="9606"/>
</organismHost>
<evidence type="ECO:0000256" key="4">
    <source>
        <dbReference type="ARBA" id="ARBA00004563"/>
    </source>
</evidence>
<evidence type="ECO:0000256" key="29">
    <source>
        <dbReference type="ARBA" id="ARBA00023280"/>
    </source>
</evidence>
<dbReference type="InterPro" id="IPR037527">
    <property type="entry name" value="Gp160"/>
</dbReference>
<evidence type="ECO:0000259" key="35">
    <source>
        <dbReference type="Pfam" id="PF00516"/>
    </source>
</evidence>
<comment type="domain">
    <text evidence="32">The membrane proximal external region (MPER) present in gp41 is a tryptophan-rich region recognized by the antibodies 2F5, Z13, and 4E10. MPER seems to play a role in fusion.</text>
</comment>
<feature type="chain" id="PRO_5023411073" description="Transmembrane protein gp41" evidence="32">
    <location>
        <begin position="512"/>
        <end position="863"/>
    </location>
</feature>
<feature type="region of interest" description="Fusion peptide" evidence="32">
    <location>
        <begin position="512"/>
        <end position="532"/>
    </location>
</feature>
<dbReference type="GO" id="GO:0075512">
    <property type="term" value="P:clathrin-dependent endocytosis of virus by host cell"/>
    <property type="evidence" value="ECO:0007669"/>
    <property type="project" value="UniProtKB-UniRule"/>
</dbReference>
<dbReference type="HAMAP" id="MF_04083">
    <property type="entry name" value="HIV_ENV"/>
    <property type="match status" value="1"/>
</dbReference>
<dbReference type="SUPFAM" id="SSF58069">
    <property type="entry name" value="Virus ectodomain"/>
    <property type="match status" value="1"/>
</dbReference>
<feature type="topological domain" description="Cytoplasmic" evidence="32">
    <location>
        <begin position="706"/>
        <end position="863"/>
    </location>
</feature>
<feature type="region of interest" description="Immunosuppression" evidence="32">
    <location>
        <begin position="574"/>
        <end position="592"/>
    </location>
</feature>
<keyword evidence="21 32" id="KW-1164">Virus endocytosis by host</keyword>
<evidence type="ECO:0000256" key="14">
    <source>
        <dbReference type="ARBA" id="ARBA00022692"/>
    </source>
</evidence>
<keyword evidence="7 32" id="KW-1168">Fusion of virus membrane with host membrane</keyword>
<feature type="site" description="Cleavage; by host furin" evidence="32">
    <location>
        <begin position="511"/>
        <end position="512"/>
    </location>
</feature>
<feature type="transmembrane region" description="Helical" evidence="33">
    <location>
        <begin position="678"/>
        <end position="705"/>
    </location>
</feature>
<comment type="subcellular location">
    <molecule>Transmembrane protein gp41</molecule>
    <subcellularLocation>
        <location evidence="32">Virion membrane</location>
        <topology evidence="32">Single-pass type I membrane protein</topology>
    </subcellularLocation>
    <subcellularLocation>
        <location evidence="32">Host cell membrane</location>
        <topology evidence="32">Single-pass type I membrane protein</topology>
    </subcellularLocation>
    <subcellularLocation>
        <location evidence="32">Host endosome membrane</location>
        <topology evidence="32">Single-pass type I membrane protein</topology>
    </subcellularLocation>
    <text evidence="32">It is probably concentrated at the site of budding and incorporated into the virions possibly by contacts between the cytoplasmic tail of Env and the N-terminus of Gag.</text>
</comment>
<feature type="region of interest" description="CD4-binding loop" evidence="32">
    <location>
        <begin position="367"/>
        <end position="377"/>
    </location>
</feature>
<comment type="PTM">
    <text evidence="32">Palmitoylation of the transmembrane protein and of Env polyprotein (prior to its proteolytic cleavage) is essential for their association with host cell membrane lipid rafts. Palmitoylation is therefore required for envelope trafficking to classical lipid rafts, but not for viral replication.</text>
</comment>
<keyword evidence="13 32" id="KW-0165">Cleavage on pair of basic residues</keyword>
<keyword evidence="24 32" id="KW-0175">Coiled coil</keyword>
<keyword evidence="9 32" id="KW-1032">Host cell membrane</keyword>
<dbReference type="CDD" id="cd09909">
    <property type="entry name" value="HIV-1-like_HR1-HR2"/>
    <property type="match status" value="1"/>
</dbReference>
<dbReference type="InterPro" id="IPR036377">
    <property type="entry name" value="Gp120_core_sf"/>
</dbReference>
<dbReference type="FunFam" id="2.170.40.20:FF:000004">
    <property type="entry name" value="Envelope glycoprotein gp160"/>
    <property type="match status" value="1"/>
</dbReference>
<evidence type="ECO:0000256" key="15">
    <source>
        <dbReference type="ARBA" id="ARBA00022703"/>
    </source>
</evidence>
<comment type="function">
    <text evidence="32">Transmembrane protein gp41: Acts as a class I viral fusion protein. Under the current model, the protein has at least 3 conformational states: pre-fusion native state, pre-hairpin intermediate state, and post-fusion hairpin state. During fusion of viral and target intracellular membranes, the coiled coil regions (heptad repeats) assume a trimer-of-hairpins structure, positioning the fusion peptide in close proximity to the C-terminal region of the ectodomain. The formation of this structure appears to drive apposition and subsequent fusion of viral and target cell membranes. Complete fusion occurs in host cell endosomes and is dynamin-dependent, however some lipid transfer might occur at the plasma membrane. The virus undergoes clathrin-dependent internalization long before endosomal fusion, thus minimizing the surface exposure of conserved viral epitopes during fusion and reducing the efficacy of inhibitors targeting these epitopes. Membranes fusion leads to delivery of the nucleocapsid into the cytoplasm.</text>
</comment>
<comment type="function">
    <text evidence="32">Envelope glycoprotein gp160: Oligomerizes in the host endoplasmic reticulum into predominantly trimers. In a second time, gp160 transits in the host Golgi, where glycosylation is completed. The precursor is then proteolytically cleaved in the trans-Golgi and thereby activated by cellular furin or furin-like proteases to produce gp120 and gp41.</text>
</comment>
<proteinExistence type="inferred from homology"/>
<protein>
    <recommendedName>
        <fullName evidence="32">Envelope glycoprotein gp160</fullName>
    </recommendedName>
    <alternativeName>
        <fullName evidence="32">Env polyprotein</fullName>
    </alternativeName>
    <component>
        <recommendedName>
            <fullName evidence="32">Surface protein gp120</fullName>
            <shortName evidence="32">SU</shortName>
        </recommendedName>
        <alternativeName>
            <fullName evidence="32">Glycoprotein 120</fullName>
            <shortName evidence="32">gp120</shortName>
        </alternativeName>
    </component>
    <component>
        <recommendedName>
            <fullName evidence="32">Transmembrane protein gp41</fullName>
            <shortName evidence="32">TM</shortName>
        </recommendedName>
        <alternativeName>
            <fullName evidence="32">Glycoprotein 41</fullName>
            <shortName evidence="32">gp41</shortName>
        </alternativeName>
    </component>
</protein>
<keyword evidence="30 32" id="KW-0449">Lipoprotein</keyword>
<keyword evidence="8 32" id="KW-1170">Fusion of virus membrane with host endosomal membrane</keyword>
<evidence type="ECO:0000256" key="33">
    <source>
        <dbReference type="RuleBase" id="RU363095"/>
    </source>
</evidence>
<comment type="domain">
    <text evidence="32 33">The 17 amino acids long immunosuppressive region is present in many retroviral envelope proteins. Synthetic peptides derived from this relatively conserved sequence inhibit immune function in vitro and in vivo.</text>
</comment>
<feature type="disulfide bond" evidence="32">
    <location>
        <begin position="223"/>
        <end position="252"/>
    </location>
</feature>
<dbReference type="GO" id="GO:0052031">
    <property type="term" value="P:symbiont-mediated perturbation of host defense response"/>
    <property type="evidence" value="ECO:0007669"/>
    <property type="project" value="UniProtKB-UniRule"/>
</dbReference>
<dbReference type="GO" id="GO:1903908">
    <property type="term" value="P:positive regulation of plasma membrane raft polarization"/>
    <property type="evidence" value="ECO:0007669"/>
    <property type="project" value="UniProtKB-UniRule"/>
</dbReference>
<sequence>MRVKETQMNWPNLWRWGTLILGLVIICSASDNLWVTVYYGVPVWRDADTTLFCASDAKAHETEVHNVWATHACVPTDPNPQEILMENVTENFNMWKNNMVEQMQEDVISLWDQSLKPCVKLTPLCVTLNCSDAHGTNVTNQDNNTIANTTNEVKNCSFNMTTELIDKQQKVHALFYKLDIVQIGDDKNKTSNYSEYRLINCNTSVIKQACPKISFDPIPIHYCTPAGYAILKCNDKKFNGTGPCKNVSSVQCTHGIKPVVSTQLLLNGSLAEDEIIIRSENLTNNAKTIIVHLNEPVEITCTRPSNNTRTGIHIGPGRAFYTTGQIIGDIRKAYCEINGTKWNVTLTQVAEKLQKHFGNKTIEFKPHSGGDLEITMHHFNCRGEFFYCNTTQLFNATYTGNETTGDETKNITLPCRIKQIINMWQEVGQAMYAPPISGQIKCVSNITGILLTRDGGGNANDTNNTETFRPGGGNIKDNWRSELYKYKVVQIEPLGIAPTKAKRRVVERQKRAVGIGAMIFGFLGAAGSTMGAASITLTVQARQLLSGIVQQQRNLLRAIEAQQHLLQLTVWGIKQLQARVLAVERYLKDQTFLGLWGCSGKIICTTAVPWNSTWSNKSYDEIWKNMTWIEWEREISNYTNQIYEILTESQDQQDRNEKDLLELDKWANLWNWFSITNWLWYIKIFIMIVGGLIGLRIIFAVLSIVNRVRQGYSPLSFQTLTHHQREPDRPERIEEEGGEQGRDRSVRLVTGFLALAWDDLRNLCLFSYHRLRDFILIAARTVELLGRNSLKGLRRGWEGLKYLGNLLLYWGQELKISAISLFDATAIAIAGWTDRVIEAAQGAWRAILHIPRRIRQGLERALL</sequence>
<keyword evidence="22 32" id="KW-1133">Transmembrane helix</keyword>
<comment type="PTM">
    <text evidence="32">Highly glycosylated by host. The high number of glycan on the protein is reffered to as 'glycan shield' because it contributes to hide protein sequence from adaptive immune system.</text>
</comment>
<evidence type="ECO:0000259" key="36">
    <source>
        <dbReference type="Pfam" id="PF00517"/>
    </source>
</evidence>
<evidence type="ECO:0000256" key="22">
    <source>
        <dbReference type="ARBA" id="ARBA00022989"/>
    </source>
</evidence>
<comment type="function">
    <text evidence="32">Surface protein gp120: Attaches the virus to the host lymphoid cell by binding to the primary receptor CD4. This interaction induces a structural rearrangement creating a high affinity binding site for a chemokine coreceptor like CXCR4 and/or CCR5. Acts as a ligand for CD209/DC-SIGN and CLEC4M/DC-SIGNR, which are respectively found on dendritic cells (DCs), and on endothelial cells of liver sinusoids and lymph node sinuses. These interactions allow capture of viral particles at mucosal surfaces by these cells and subsequent transmission to permissive cells. HIV subverts the migration properties of dendritic cells to gain access to CD4+ T-cells in lymph nodes. Virus transmission to permissive T-cells occurs either in trans (without DCs infection, through viral capture and transmission), or in cis (following DCs productive infection, through the usual CD4-gp120 interaction), thereby inducing a robust infection. In trans infection, bound virions remain infectious over days and it is proposed that they are not degraded, but protected in non-lysosomal acidic organelles within the DCs close to the cell membrane thus contributing to the viral infectious potential during DCs' migration from the periphery to the lymphoid tissues. On arrival at lymphoid tissues, intact virions recycle back to DCs' cell surface allowing virus transmission to CD4+ T-cells.</text>
</comment>
<evidence type="ECO:0000313" key="37">
    <source>
        <dbReference type="EMBL" id="ADD25745.1"/>
    </source>
</evidence>
<feature type="disulfide bond" evidence="32">
    <location>
        <begin position="130"/>
        <end position="156"/>
    </location>
</feature>
<dbReference type="InterPro" id="IPR000777">
    <property type="entry name" value="HIV1_Gp120"/>
</dbReference>
<feature type="short sequence motif" description="Di-leucine internalization motif" evidence="32">
    <location>
        <begin position="862"/>
        <end position="863"/>
    </location>
</feature>
<evidence type="ECO:0000256" key="12">
    <source>
        <dbReference type="ARBA" id="ARBA00022595"/>
    </source>
</evidence>
<evidence type="ECO:0000256" key="3">
    <source>
        <dbReference type="ARBA" id="ARBA00004505"/>
    </source>
</evidence>
<feature type="region of interest" description="Disordered" evidence="34">
    <location>
        <begin position="720"/>
        <end position="742"/>
    </location>
</feature>
<evidence type="ECO:0000256" key="10">
    <source>
        <dbReference type="ARBA" id="ARBA00022570"/>
    </source>
</evidence>
<evidence type="ECO:0000256" key="28">
    <source>
        <dbReference type="ARBA" id="ARBA00023180"/>
    </source>
</evidence>
<dbReference type="FunFam" id="1.10.287.210:FF:000001">
    <property type="entry name" value="Envelope glycoprotein gp160"/>
    <property type="match status" value="1"/>
</dbReference>
<dbReference type="GO" id="GO:0020002">
    <property type="term" value="C:host cell plasma membrane"/>
    <property type="evidence" value="ECO:0007669"/>
    <property type="project" value="UniProtKB-SubCell"/>
</dbReference>
<dbReference type="Pfam" id="PF00517">
    <property type="entry name" value="GP41"/>
    <property type="match status" value="1"/>
</dbReference>
<feature type="coiled-coil region" evidence="32">
    <location>
        <begin position="633"/>
        <end position="667"/>
    </location>
</feature>
<comment type="caution">
    <text evidence="32 33">Lacks conserved residue(s) required for the propagation of feature annotation.</text>
</comment>
<feature type="lipid moiety-binding region" description="S-palmitoyl cysteine; by host" evidence="32">
    <location>
        <position position="764"/>
    </location>
</feature>
<gene>
    <name evidence="32 37" type="primary">env</name>
</gene>
<dbReference type="FunFam" id="2.170.40.20:FF:000003">
    <property type="entry name" value="Envelope glycoprotein gp160"/>
    <property type="match status" value="1"/>
</dbReference>
<evidence type="ECO:0000256" key="21">
    <source>
        <dbReference type="ARBA" id="ARBA00022890"/>
    </source>
</evidence>
<feature type="region of interest" description="V1" evidence="32">
    <location>
        <begin position="130"/>
        <end position="155"/>
    </location>
</feature>
<keyword evidence="12 32" id="KW-1162">Viral penetration into host cytoplasm</keyword>
<comment type="subcellular location">
    <molecule>Surface protein gp120</molecule>
    <subcellularLocation>
        <location evidence="32">Virion membrane</location>
        <topology evidence="32">Peripheral membrane protein</topology>
    </subcellularLocation>
    <subcellularLocation>
        <location evidence="32">Host cell membrane</location>
        <topology evidence="32">Peripheral membrane protein</topology>
    </subcellularLocation>
    <subcellularLocation>
        <location evidence="32">Host endosome membrane</location>
        <topology evidence="32">Single-pass type I membrane protein</topology>
    </subcellularLocation>
    <text evidence="32">The surface protein is not anchored to the viral envelope, but associates with the extravirion surface through its binding to TM. It is probably concentrated at the site of budding and incorporated into the virions possibly by contacts between the cytoplasmic tail of Env and the N-terminus of Gag.</text>
</comment>
<evidence type="ECO:0000256" key="17">
    <source>
        <dbReference type="ARBA" id="ARBA00022804"/>
    </source>
</evidence>
<feature type="transmembrane region" description="Helical" evidence="33">
    <location>
        <begin position="512"/>
        <end position="535"/>
    </location>
</feature>
<evidence type="ECO:0000256" key="11">
    <source>
        <dbReference type="ARBA" id="ARBA00022581"/>
    </source>
</evidence>
<organism evidence="37">
    <name type="scientific">Human immunodeficiency virus type 1</name>
    <name type="common">HIV-1</name>
    <dbReference type="NCBI Taxonomy" id="11676"/>
    <lineage>
        <taxon>Viruses</taxon>
        <taxon>Riboviria</taxon>
        <taxon>Pararnavirae</taxon>
        <taxon>Artverviricota</taxon>
        <taxon>Revtraviricetes</taxon>
        <taxon>Ortervirales</taxon>
        <taxon>Retroviridae</taxon>
        <taxon>Orthoretrovirinae</taxon>
        <taxon>Lentivirus</taxon>
        <taxon>Lentivirus humimdef1</taxon>
    </lineage>
</organism>
<keyword evidence="29 32" id="KW-0899">Viral immunoevasion</keyword>
<evidence type="ECO:0000256" key="20">
    <source>
        <dbReference type="ARBA" id="ARBA00022879"/>
    </source>
</evidence>
<evidence type="ECO:0000256" key="31">
    <source>
        <dbReference type="ARBA" id="ARBA00023296"/>
    </source>
</evidence>
<keyword evidence="28 32" id="KW-0325">Glycoprotein</keyword>
<dbReference type="GO" id="GO:0039654">
    <property type="term" value="P:fusion of virus membrane with host endosome membrane"/>
    <property type="evidence" value="ECO:0007669"/>
    <property type="project" value="UniProtKB-UniRule"/>
</dbReference>
<keyword evidence="15 32" id="KW-0053">Apoptosis</keyword>
<evidence type="ECO:0000256" key="32">
    <source>
        <dbReference type="HAMAP-Rule" id="MF_04083"/>
    </source>
</evidence>
<evidence type="ECO:0000256" key="7">
    <source>
        <dbReference type="ARBA" id="ARBA00022506"/>
    </source>
</evidence>
<keyword evidence="26 32" id="KW-0564">Palmitate</keyword>
<feature type="region of interest" description="MPER; binding to GalCer" evidence="32">
    <location>
        <begin position="662"/>
        <end position="683"/>
    </location>
</feature>
<feature type="transmembrane region" description="Helical" evidence="33">
    <location>
        <begin position="20"/>
        <end position="41"/>
    </location>
</feature>
<keyword evidence="11 32" id="KW-0945">Host-virus interaction</keyword>
<evidence type="ECO:0000256" key="24">
    <source>
        <dbReference type="ARBA" id="ARBA00023054"/>
    </source>
</evidence>
<dbReference type="Gene3D" id="2.170.40.20">
    <property type="entry name" value="Human immunodeficiency virus 1, Gp160, envelope glycoprotein"/>
    <property type="match status" value="2"/>
</dbReference>
<keyword evidence="19 32" id="KW-1043">Host membrane</keyword>
<comment type="miscellaneous">
    <text evidence="32">Inhibitors targeting HIV-1 viral envelope proteins are used as antiretroviral drugs. Attachment of virions to the cell surface via non-specific interactions and CD4 binding can be blocked by inhibitors that include cyanovirin-N, cyclotriazadisulfonamide analogs, PRO 2000, TNX 355 and PRO 542. In addition, BMS 806 can block CD4-induced conformational changes. Env interactions with the coreceptor molecules can be targeted by CCR5 antagonists including SCH-D, maraviroc (UK 427857) and aplaviroc (GW 873140), and the CXCR4 antagonist AMD 070. Fusion of viral and cellular membranes can be inhibited by peptides such as enfuvirtide and tifuvirtide (T 1249). Resistance to inhibitors associated with mutations in Env are observed. Most of the time, single mutations confer only a modest reduction in drug susceptibility. Combination of several mutations is usually required to develop a high-level drug resistance.</text>
</comment>
<keyword evidence="14 32" id="KW-0812">Transmembrane</keyword>
<dbReference type="GO" id="GO:0016020">
    <property type="term" value="C:membrane"/>
    <property type="evidence" value="ECO:0007669"/>
    <property type="project" value="UniProtKB-UniRule"/>
</dbReference>
<evidence type="ECO:0000256" key="9">
    <source>
        <dbReference type="ARBA" id="ARBA00022511"/>
    </source>
</evidence>
<keyword evidence="16 32" id="KW-0732">Signal</keyword>
<comment type="miscellaneous">
    <text evidence="32">HIV-1 lineages are divided in three main groups, M (for Major), O (for Outlier), and N (for New, or Non-M, Non-O). The vast majority of strains found worldwide belong to the group M. Group O seems to be endemic to and largely confined to Cameroon and neighboring countries in West Central Africa, where these viruses represent a small minority of HIV-1 strains. The group N is represented by a limited number of isolates from Cameroonian persons. The group M is further subdivided in 9 clades or subtypes (A to D, F to H, J and K).</text>
</comment>
<evidence type="ECO:0000256" key="1">
    <source>
        <dbReference type="ARBA" id="ARBA00004402"/>
    </source>
</evidence>
<evidence type="ECO:0000256" key="23">
    <source>
        <dbReference type="ARBA" id="ARBA00023046"/>
    </source>
</evidence>
<evidence type="ECO:0000256" key="18">
    <source>
        <dbReference type="ARBA" id="ARBA00022844"/>
    </source>
</evidence>
<comment type="PTM">
    <text evidence="32">Specific enzymatic cleavages in vivo yield mature proteins. Envelope glycoproteins are synthesized as a inactive precursor that is heavily N-glycosylated and processed likely by host cell furin in the Golgi to yield the mature SU and TM proteins. The cleavage site between SU and TM requires the minimal sequence [KR]-X-[KR]-R. About 2 of the 9 disulfide bonds of gp41 are reduced by P4HB/PDI, following binding to CD4 receptor.</text>
</comment>
<feature type="short sequence motif" description="YXXL motif; contains endocytosis signal" evidence="32">
    <location>
        <begin position="712"/>
        <end position="715"/>
    </location>
</feature>
<dbReference type="GO" id="GO:1903911">
    <property type="term" value="P:positive regulation of receptor clustering"/>
    <property type="evidence" value="ECO:0007669"/>
    <property type="project" value="UniProtKB-UniRule"/>
</dbReference>
<dbReference type="EMBL" id="GQ916574">
    <property type="protein sequence ID" value="ADD25745.1"/>
    <property type="molecule type" value="Genomic_DNA"/>
</dbReference>
<keyword evidence="27 32" id="KW-1015">Disulfide bond</keyword>
<keyword evidence="25 32" id="KW-0472">Membrane</keyword>
<evidence type="ECO:0000256" key="30">
    <source>
        <dbReference type="ARBA" id="ARBA00023288"/>
    </source>
</evidence>
<evidence type="ECO:0000256" key="13">
    <source>
        <dbReference type="ARBA" id="ARBA00022685"/>
    </source>
</evidence>
<keyword evidence="23 32" id="KW-1039">Host endosome</keyword>
<comment type="domain">
    <text evidence="32">The YXXL motif is involved in determining the exact site of viral release at the surface of infected mononuclear cells and promotes endocytosis. YXXL and di-leucine endocytosis motifs interact directly or indirectly with the clathrin adapter complexes, opperate independently, and their activities are not additive.</text>
</comment>
<dbReference type="GO" id="GO:0019031">
    <property type="term" value="C:viral envelope"/>
    <property type="evidence" value="ECO:0007669"/>
    <property type="project" value="UniProtKB-KW"/>
</dbReference>
<comment type="subunit">
    <text evidence="32">The mature envelope protein (Env) consists of a homotrimer of non-covalently associated gp120-gp41 heterodimers. The resulting complex protrudes from the virus surface as a spike. There seems to be as few as 10 spikes on the average virion. Surface protein gp120 interacts with host CD4, CCR5 and CXCR4. Gp120 also interacts with the C-type lectins CD209/DC-SIGN and CLEC4M/DC-SIGNR (collectively referred to as DC-SIGN(R)). Gp120 and gp41 interact with GalCer. Gp120 interacts with host ITGA4/ITGB7 complex; on CD4+ T-cells, this interaction results in rapid activation of integrin ITGAL/LFA-1, which facilitates efficient cell-to-cell spreading of HIV-1. Gp120 interacts with cell-associated heparan sulfate; this interaction increases virus infectivity on permissive cells and may be involved in infection of CD4- cells.</text>
</comment>
<evidence type="ECO:0000256" key="2">
    <source>
        <dbReference type="ARBA" id="ARBA00004433"/>
    </source>
</evidence>
<comment type="similarity">
    <text evidence="32">Belongs to the HIV-1 env protein family.</text>
</comment>
<evidence type="ECO:0000256" key="26">
    <source>
        <dbReference type="ARBA" id="ARBA00023139"/>
    </source>
</evidence>
<keyword evidence="20 32" id="KW-0261">Viral envelope protein</keyword>
<evidence type="ECO:0000256" key="16">
    <source>
        <dbReference type="ARBA" id="ARBA00022729"/>
    </source>
</evidence>
<evidence type="ECO:0000256" key="27">
    <source>
        <dbReference type="ARBA" id="ARBA00023157"/>
    </source>
</evidence>
<evidence type="ECO:0000256" key="25">
    <source>
        <dbReference type="ARBA" id="ARBA00023136"/>
    </source>
</evidence>
<evidence type="ECO:0000256" key="8">
    <source>
        <dbReference type="ARBA" id="ARBA00022510"/>
    </source>
</evidence>
<dbReference type="GO" id="GO:0005198">
    <property type="term" value="F:structural molecule activity"/>
    <property type="evidence" value="ECO:0007669"/>
    <property type="project" value="UniProtKB-UniRule"/>
</dbReference>
<dbReference type="GO" id="GO:0019062">
    <property type="term" value="P:virion attachment to host cell"/>
    <property type="evidence" value="ECO:0007669"/>
    <property type="project" value="UniProtKB-UniRule"/>
</dbReference>
<evidence type="ECO:0000256" key="34">
    <source>
        <dbReference type="SAM" id="MobiDB-lite"/>
    </source>
</evidence>
<comment type="domain">
    <text evidence="32">The CD4-binding region is targeted by the antibody b12.</text>
</comment>
<dbReference type="Gene3D" id="1.10.287.210">
    <property type="match status" value="1"/>
</dbReference>
<dbReference type="Pfam" id="PF00516">
    <property type="entry name" value="GP120"/>
    <property type="match status" value="1"/>
</dbReference>
<feature type="disulfide bond" evidence="32">
    <location>
        <begin position="598"/>
        <end position="604"/>
    </location>
</feature>
<reference evidence="37" key="1">
    <citation type="journal article" date="2010" name="AIDS Res. Hum. Retroviruses">
        <title>Genotypic characterization of HIV type 1 env gp160 sequences from three regions in Thailand.</title>
        <authorList>
            <person name="de Silva U.C."/>
            <person name="Warachit J."/>
            <person name="Sattagowit N."/>
            <person name="Jirapongwattana C."/>
            <person name="Panthong S."/>
            <person name="Utachee P."/>
            <person name="Yasunaga T."/>
            <person name="Ikuta K."/>
            <person name="Kameoka M."/>
            <person name="Boonsathorn N."/>
        </authorList>
    </citation>
    <scope>NUCLEOTIDE SEQUENCE</scope>
    <source>
        <strain evidence="37">WN26</strain>
    </source>
</reference>
<accession>D3W9W8</accession>
<name>D3W9W8_HV1</name>
<feature type="domain" description="Human immunodeficiency virus 1 envelope glycoprotein Gp120" evidence="35">
    <location>
        <begin position="142"/>
        <end position="511"/>
    </location>
</feature>